<dbReference type="AlphaFoldDB" id="A0AAV9VZ95"/>
<protein>
    <submittedName>
        <fullName evidence="2">Uncharacterized protein</fullName>
    </submittedName>
</protein>
<reference evidence="2 3" key="1">
    <citation type="submission" date="2023-08" db="EMBL/GenBank/DDBJ databases">
        <authorList>
            <person name="Palmer J.M."/>
        </authorList>
    </citation>
    <scope>NUCLEOTIDE SEQUENCE [LARGE SCALE GENOMIC DNA]</scope>
    <source>
        <strain evidence="2 3">TWF481</strain>
    </source>
</reference>
<gene>
    <name evidence="2" type="ORF">TWF481_011269</name>
</gene>
<evidence type="ECO:0000313" key="3">
    <source>
        <dbReference type="Proteomes" id="UP001370758"/>
    </source>
</evidence>
<feature type="region of interest" description="Disordered" evidence="1">
    <location>
        <begin position="13"/>
        <end position="32"/>
    </location>
</feature>
<organism evidence="2 3">
    <name type="scientific">Arthrobotrys musiformis</name>
    <dbReference type="NCBI Taxonomy" id="47236"/>
    <lineage>
        <taxon>Eukaryota</taxon>
        <taxon>Fungi</taxon>
        <taxon>Dikarya</taxon>
        <taxon>Ascomycota</taxon>
        <taxon>Pezizomycotina</taxon>
        <taxon>Orbiliomycetes</taxon>
        <taxon>Orbiliales</taxon>
        <taxon>Orbiliaceae</taxon>
        <taxon>Arthrobotrys</taxon>
    </lineage>
</organism>
<evidence type="ECO:0000313" key="2">
    <source>
        <dbReference type="EMBL" id="KAK6498691.1"/>
    </source>
</evidence>
<name>A0AAV9VZ95_9PEZI</name>
<evidence type="ECO:0000256" key="1">
    <source>
        <dbReference type="SAM" id="MobiDB-lite"/>
    </source>
</evidence>
<sequence length="185" mass="20320">MILTVPGRASLPIPLMRDPSARNPETEADLPVESGDAPLLVTQLPENGKEPLIHTSLETLHEMIVTEAGIVEIVVEIADVQLLHVADQLLPGVRAERDQIPLARLTYAANRLRGSEALPLAEPPRDPDVKDVQGHQDAILLIFEDRVIDTDRKDPDPDQDIVHREISVAHAKTRRKEEANGTSAT</sequence>
<comment type="caution">
    <text evidence="2">The sequence shown here is derived from an EMBL/GenBank/DDBJ whole genome shotgun (WGS) entry which is preliminary data.</text>
</comment>
<proteinExistence type="predicted"/>
<dbReference type="EMBL" id="JAVHJL010000008">
    <property type="protein sequence ID" value="KAK6498691.1"/>
    <property type="molecule type" value="Genomic_DNA"/>
</dbReference>
<keyword evidence="3" id="KW-1185">Reference proteome</keyword>
<dbReference type="Proteomes" id="UP001370758">
    <property type="component" value="Unassembled WGS sequence"/>
</dbReference>
<accession>A0AAV9VZ95</accession>